<organism evidence="1 2">
    <name type="scientific">Botrytis deweyae</name>
    <dbReference type="NCBI Taxonomy" id="2478750"/>
    <lineage>
        <taxon>Eukaryota</taxon>
        <taxon>Fungi</taxon>
        <taxon>Dikarya</taxon>
        <taxon>Ascomycota</taxon>
        <taxon>Pezizomycotina</taxon>
        <taxon>Leotiomycetes</taxon>
        <taxon>Helotiales</taxon>
        <taxon>Sclerotiniaceae</taxon>
        <taxon>Botrytis</taxon>
    </lineage>
</organism>
<protein>
    <submittedName>
        <fullName evidence="1">Uncharacterized protein</fullName>
    </submittedName>
</protein>
<gene>
    <name evidence="1" type="ORF">EAE98_009989</name>
</gene>
<keyword evidence="2" id="KW-1185">Reference proteome</keyword>
<sequence length="180" mass="20878">MQVARSLSLRRFGDSEIWRFGDLEIWRFGDLEIWKVGKLESWMEEERRESKEEGGWDLRDTEMPEGNRLFLRIVPSQSERGEPTRTASQIQLGREAPFGMTMSTKLSAYGLNIQHNCSDEIMSGTSFSDPQEGQALARIYRIGQTRSSRARKLVVENTFMQVRMNKRFHNVVPHLIAHMA</sequence>
<dbReference type="Gene3D" id="3.40.50.300">
    <property type="entry name" value="P-loop containing nucleotide triphosphate hydrolases"/>
    <property type="match status" value="1"/>
</dbReference>
<evidence type="ECO:0000313" key="1">
    <source>
        <dbReference type="EMBL" id="KAF7917961.1"/>
    </source>
</evidence>
<dbReference type="InterPro" id="IPR027417">
    <property type="entry name" value="P-loop_NTPase"/>
</dbReference>
<accession>A0ABQ7IA56</accession>
<evidence type="ECO:0000313" key="2">
    <source>
        <dbReference type="Proteomes" id="UP000783213"/>
    </source>
</evidence>
<comment type="caution">
    <text evidence="1">The sequence shown here is derived from an EMBL/GenBank/DDBJ whole genome shotgun (WGS) entry which is preliminary data.</text>
</comment>
<name>A0ABQ7IA56_9HELO</name>
<proteinExistence type="predicted"/>
<dbReference type="EMBL" id="RCSX01000032">
    <property type="protein sequence ID" value="KAF7917961.1"/>
    <property type="molecule type" value="Genomic_DNA"/>
</dbReference>
<dbReference type="GeneID" id="62236760"/>
<dbReference type="SUPFAM" id="SSF52540">
    <property type="entry name" value="P-loop containing nucleoside triphosphate hydrolases"/>
    <property type="match status" value="1"/>
</dbReference>
<dbReference type="RefSeq" id="XP_038806073.1">
    <property type="nucleotide sequence ID" value="XM_038957610.1"/>
</dbReference>
<dbReference type="Proteomes" id="UP000783213">
    <property type="component" value="Unassembled WGS sequence"/>
</dbReference>
<reference evidence="1 2" key="1">
    <citation type="journal article" date="2020" name="Genome Biol. Evol.">
        <title>Comparative genomics of Sclerotiniaceae.</title>
        <authorList>
            <person name="Valero Jimenez C.A."/>
            <person name="Steentjes M."/>
            <person name="Scholten O.E."/>
            <person name="Van Kan J.A.L."/>
        </authorList>
    </citation>
    <scope>NUCLEOTIDE SEQUENCE [LARGE SCALE GENOMIC DNA]</scope>
    <source>
        <strain evidence="1 2">B1</strain>
    </source>
</reference>